<reference evidence="3" key="1">
    <citation type="submission" date="2016-10" db="EMBL/GenBank/DDBJ databases">
        <authorList>
            <person name="Varghese N."/>
            <person name="Submissions S."/>
        </authorList>
    </citation>
    <scope>NUCLEOTIDE SEQUENCE [LARGE SCALE GENOMIC DNA]</scope>
    <source>
        <strain evidence="3">CGMCC 1.7715</strain>
    </source>
</reference>
<dbReference type="STRING" id="604088.SAMN04488060_2495"/>
<evidence type="ECO:0000259" key="1">
    <source>
        <dbReference type="Pfam" id="PF13480"/>
    </source>
</evidence>
<sequence length="386" mass="43361">MQELRKEPDTAVAAPRPCLLADGFHCIPWQEVIAALPEDAWDTLAVSAASPNPFYERWFLLPSLEAFDPDGDIALALLIDDGQLCGLMPVQRSSAYHGRRIPHLSAWLHPNMFCGVPLVIAGYEARFWTECLDHFDTAAGGSLFFHLCQVSPDDPVIRSLRQVCDRANRPIRTAYAAERALLGSTQSPDRYLARSMTTKARKELRRQRNRLSESGSLEVERHRSAEGIDHWVDAFLALEERGWKGEAGSAIAADPRTREVFRKALESAAALGRLERLTLTCDGAPIAMLATFLTPPGSFAFKTTFDEDFARYSPGLQIQVENLALLEDENIRWCDSCAVPGHSMIERIWSERRKIAYYTIPVGHGWRRALGAVMAWIEEKRQEARQ</sequence>
<dbReference type="EMBL" id="FOWZ01000004">
    <property type="protein sequence ID" value="SFP34724.1"/>
    <property type="molecule type" value="Genomic_DNA"/>
</dbReference>
<dbReference type="Pfam" id="PF13480">
    <property type="entry name" value="Acetyltransf_6"/>
    <property type="match status" value="1"/>
</dbReference>
<dbReference type="SUPFAM" id="SSF55729">
    <property type="entry name" value="Acyl-CoA N-acyltransferases (Nat)"/>
    <property type="match status" value="1"/>
</dbReference>
<dbReference type="InterPro" id="IPR038740">
    <property type="entry name" value="BioF2-like_GNAT_dom"/>
</dbReference>
<dbReference type="AlphaFoldDB" id="A0A1I5PKV6"/>
<name>A0A1I5PKV6_9SPHN</name>
<keyword evidence="3" id="KW-1185">Reference proteome</keyword>
<accession>A0A1I5PKV6</accession>
<keyword evidence="2" id="KW-0808">Transferase</keyword>
<dbReference type="Proteomes" id="UP000199331">
    <property type="component" value="Unassembled WGS sequence"/>
</dbReference>
<organism evidence="2 3">
    <name type="scientific">Qipengyuania nanhaisediminis</name>
    <dbReference type="NCBI Taxonomy" id="604088"/>
    <lineage>
        <taxon>Bacteria</taxon>
        <taxon>Pseudomonadati</taxon>
        <taxon>Pseudomonadota</taxon>
        <taxon>Alphaproteobacteria</taxon>
        <taxon>Sphingomonadales</taxon>
        <taxon>Erythrobacteraceae</taxon>
        <taxon>Qipengyuania</taxon>
    </lineage>
</organism>
<dbReference type="OrthoDB" id="213519at2"/>
<proteinExistence type="predicted"/>
<protein>
    <submittedName>
        <fullName evidence="2">Acetyltransferase (GNAT) domain-containing protein</fullName>
    </submittedName>
</protein>
<gene>
    <name evidence="2" type="ORF">SAMN04488060_2495</name>
</gene>
<evidence type="ECO:0000313" key="3">
    <source>
        <dbReference type="Proteomes" id="UP000199331"/>
    </source>
</evidence>
<dbReference type="InterPro" id="IPR016181">
    <property type="entry name" value="Acyl_CoA_acyltransferase"/>
</dbReference>
<dbReference type="GO" id="GO:0016740">
    <property type="term" value="F:transferase activity"/>
    <property type="evidence" value="ECO:0007669"/>
    <property type="project" value="UniProtKB-KW"/>
</dbReference>
<evidence type="ECO:0000313" key="2">
    <source>
        <dbReference type="EMBL" id="SFP34724.1"/>
    </source>
</evidence>
<feature type="domain" description="BioF2-like acetyltransferase" evidence="1">
    <location>
        <begin position="199"/>
        <end position="336"/>
    </location>
</feature>
<dbReference type="RefSeq" id="WP_090482249.1">
    <property type="nucleotide sequence ID" value="NZ_FOWZ01000004.1"/>
</dbReference>